<dbReference type="AlphaFoldDB" id="A0A8X6KTJ5"/>
<accession>A0A8X6KTJ5</accession>
<protein>
    <submittedName>
        <fullName evidence="2">Uncharacterized protein</fullName>
    </submittedName>
</protein>
<comment type="caution">
    <text evidence="2">The sequence shown here is derived from an EMBL/GenBank/DDBJ whole genome shotgun (WGS) entry which is preliminary data.</text>
</comment>
<organism evidence="2 3">
    <name type="scientific">Trichonephila clavata</name>
    <name type="common">Joro spider</name>
    <name type="synonym">Nephila clavata</name>
    <dbReference type="NCBI Taxonomy" id="2740835"/>
    <lineage>
        <taxon>Eukaryota</taxon>
        <taxon>Metazoa</taxon>
        <taxon>Ecdysozoa</taxon>
        <taxon>Arthropoda</taxon>
        <taxon>Chelicerata</taxon>
        <taxon>Arachnida</taxon>
        <taxon>Araneae</taxon>
        <taxon>Araneomorphae</taxon>
        <taxon>Entelegynae</taxon>
        <taxon>Araneoidea</taxon>
        <taxon>Nephilidae</taxon>
        <taxon>Trichonephila</taxon>
    </lineage>
</organism>
<dbReference type="EMBL" id="BMAO01022674">
    <property type="protein sequence ID" value="GFQ83581.1"/>
    <property type="molecule type" value="Genomic_DNA"/>
</dbReference>
<evidence type="ECO:0000313" key="3">
    <source>
        <dbReference type="Proteomes" id="UP000887116"/>
    </source>
</evidence>
<evidence type="ECO:0000313" key="2">
    <source>
        <dbReference type="EMBL" id="GFQ83581.1"/>
    </source>
</evidence>
<feature type="region of interest" description="Disordered" evidence="1">
    <location>
        <begin position="1"/>
        <end position="21"/>
    </location>
</feature>
<sequence length="85" mass="9869">MHLVSNLKAAVRGGRKNKDREQMSDNLPLQCHIILTWEVLIYGQTNLILPDIHTDQEMDNACLCIFFEYGHLQCLDYAYRSLQAM</sequence>
<proteinExistence type="predicted"/>
<reference evidence="2" key="1">
    <citation type="submission" date="2020-07" db="EMBL/GenBank/DDBJ databases">
        <title>Multicomponent nature underlies the extraordinary mechanical properties of spider dragline silk.</title>
        <authorList>
            <person name="Kono N."/>
            <person name="Nakamura H."/>
            <person name="Mori M."/>
            <person name="Yoshida Y."/>
            <person name="Ohtoshi R."/>
            <person name="Malay A.D."/>
            <person name="Moran D.A.P."/>
            <person name="Tomita M."/>
            <person name="Numata K."/>
            <person name="Arakawa K."/>
        </authorList>
    </citation>
    <scope>NUCLEOTIDE SEQUENCE</scope>
</reference>
<keyword evidence="3" id="KW-1185">Reference proteome</keyword>
<dbReference type="Proteomes" id="UP000887116">
    <property type="component" value="Unassembled WGS sequence"/>
</dbReference>
<name>A0A8X6KTJ5_TRICU</name>
<gene>
    <name evidence="2" type="ORF">TNCT_497321</name>
</gene>
<evidence type="ECO:0000256" key="1">
    <source>
        <dbReference type="SAM" id="MobiDB-lite"/>
    </source>
</evidence>